<protein>
    <submittedName>
        <fullName evidence="2">Uncharacterized protein</fullName>
    </submittedName>
</protein>
<dbReference type="EMBL" id="JAUEPU010000013">
    <property type="protein sequence ID" value="KAK0497599.1"/>
    <property type="molecule type" value="Genomic_DNA"/>
</dbReference>
<evidence type="ECO:0000256" key="1">
    <source>
        <dbReference type="SAM" id="MobiDB-lite"/>
    </source>
</evidence>
<proteinExistence type="predicted"/>
<keyword evidence="3" id="KW-1185">Reference proteome</keyword>
<dbReference type="Proteomes" id="UP001175228">
    <property type="component" value="Unassembled WGS sequence"/>
</dbReference>
<feature type="region of interest" description="Disordered" evidence="1">
    <location>
        <begin position="62"/>
        <end position="85"/>
    </location>
</feature>
<sequence length="142" mass="16176">MLSPSPTESQDALPYLELLEAPNFSFKHFSECAQRKHLTTASEINALWDTMSASQSYQFVVGSGPQGTEKQIRENPFPPSNANVKRSTSPVLLLHRPQLEYHLTMPPKPETIMDRLCMAIPETRRRRNHDLLGPLIPIRLRN</sequence>
<evidence type="ECO:0000313" key="3">
    <source>
        <dbReference type="Proteomes" id="UP001175228"/>
    </source>
</evidence>
<accession>A0AA39Q9F4</accession>
<organism evidence="2 3">
    <name type="scientific">Armillaria luteobubalina</name>
    <dbReference type="NCBI Taxonomy" id="153913"/>
    <lineage>
        <taxon>Eukaryota</taxon>
        <taxon>Fungi</taxon>
        <taxon>Dikarya</taxon>
        <taxon>Basidiomycota</taxon>
        <taxon>Agaricomycotina</taxon>
        <taxon>Agaricomycetes</taxon>
        <taxon>Agaricomycetidae</taxon>
        <taxon>Agaricales</taxon>
        <taxon>Marasmiineae</taxon>
        <taxon>Physalacriaceae</taxon>
        <taxon>Armillaria</taxon>
    </lineage>
</organism>
<name>A0AA39Q9F4_9AGAR</name>
<gene>
    <name evidence="2" type="ORF">EDD18DRAFT_1462355</name>
</gene>
<reference evidence="2" key="1">
    <citation type="submission" date="2023-06" db="EMBL/GenBank/DDBJ databases">
        <authorList>
            <consortium name="Lawrence Berkeley National Laboratory"/>
            <person name="Ahrendt S."/>
            <person name="Sahu N."/>
            <person name="Indic B."/>
            <person name="Wong-Bajracharya J."/>
            <person name="Merenyi Z."/>
            <person name="Ke H.-M."/>
            <person name="Monk M."/>
            <person name="Kocsube S."/>
            <person name="Drula E."/>
            <person name="Lipzen A."/>
            <person name="Balint B."/>
            <person name="Henrissat B."/>
            <person name="Andreopoulos B."/>
            <person name="Martin F.M."/>
            <person name="Harder C.B."/>
            <person name="Rigling D."/>
            <person name="Ford K.L."/>
            <person name="Foster G.D."/>
            <person name="Pangilinan J."/>
            <person name="Papanicolaou A."/>
            <person name="Barry K."/>
            <person name="LaButti K."/>
            <person name="Viragh M."/>
            <person name="Koriabine M."/>
            <person name="Yan M."/>
            <person name="Riley R."/>
            <person name="Champramary S."/>
            <person name="Plett K.L."/>
            <person name="Tsai I.J."/>
            <person name="Slot J."/>
            <person name="Sipos G."/>
            <person name="Plett J."/>
            <person name="Nagy L.G."/>
            <person name="Grigoriev I.V."/>
        </authorList>
    </citation>
    <scope>NUCLEOTIDE SEQUENCE</scope>
    <source>
        <strain evidence="2">HWK02</strain>
    </source>
</reference>
<comment type="caution">
    <text evidence="2">The sequence shown here is derived from an EMBL/GenBank/DDBJ whole genome shotgun (WGS) entry which is preliminary data.</text>
</comment>
<evidence type="ECO:0000313" key="2">
    <source>
        <dbReference type="EMBL" id="KAK0497599.1"/>
    </source>
</evidence>
<dbReference type="AlphaFoldDB" id="A0AA39Q9F4"/>